<comment type="caution">
    <text evidence="1">The sequence shown here is derived from an EMBL/GenBank/DDBJ whole genome shotgun (WGS) entry which is preliminary data.</text>
</comment>
<accession>W2Y7Z2</accession>
<dbReference type="EMBL" id="ANIY01004210">
    <property type="protein sequence ID" value="ETP30832.1"/>
    <property type="molecule type" value="Genomic_DNA"/>
</dbReference>
<name>W2Y7Z2_PHYNI</name>
<organism evidence="1 2">
    <name type="scientific">Phytophthora nicotianae P10297</name>
    <dbReference type="NCBI Taxonomy" id="1317064"/>
    <lineage>
        <taxon>Eukaryota</taxon>
        <taxon>Sar</taxon>
        <taxon>Stramenopiles</taxon>
        <taxon>Oomycota</taxon>
        <taxon>Peronosporomycetes</taxon>
        <taxon>Peronosporales</taxon>
        <taxon>Peronosporaceae</taxon>
        <taxon>Phytophthora</taxon>
    </lineage>
</organism>
<gene>
    <name evidence="1" type="ORF">F442_20227</name>
</gene>
<dbReference type="AlphaFoldDB" id="W2Y7Z2"/>
<evidence type="ECO:0000313" key="1">
    <source>
        <dbReference type="EMBL" id="ETP30832.1"/>
    </source>
</evidence>
<proteinExistence type="predicted"/>
<sequence>MVMTRVVFYFLVKPSIPATALLARMYLGQQRLPSRALGTTLVRFSKQEESDWVSGAAERAEKRCILHHNWRQYQQLSAGAAVVPAIDEDNKITTI</sequence>
<protein>
    <submittedName>
        <fullName evidence="1">Uncharacterized protein</fullName>
    </submittedName>
</protein>
<evidence type="ECO:0000313" key="2">
    <source>
        <dbReference type="Proteomes" id="UP000018948"/>
    </source>
</evidence>
<dbReference type="Proteomes" id="UP000018948">
    <property type="component" value="Unassembled WGS sequence"/>
</dbReference>
<reference evidence="1 2" key="1">
    <citation type="submission" date="2013-11" db="EMBL/GenBank/DDBJ databases">
        <title>The Genome Sequence of Phytophthora parasitica P10297.</title>
        <authorList>
            <consortium name="The Broad Institute Genomics Platform"/>
            <person name="Russ C."/>
            <person name="Tyler B."/>
            <person name="Panabieres F."/>
            <person name="Shan W."/>
            <person name="Tripathy S."/>
            <person name="Grunwald N."/>
            <person name="Machado M."/>
            <person name="Johnson C.S."/>
            <person name="Walker B."/>
            <person name="Young S.K."/>
            <person name="Zeng Q."/>
            <person name="Gargeya S."/>
            <person name="Fitzgerald M."/>
            <person name="Haas B."/>
            <person name="Abouelleil A."/>
            <person name="Allen A.W."/>
            <person name="Alvarado L."/>
            <person name="Arachchi H.M."/>
            <person name="Berlin A.M."/>
            <person name="Chapman S.B."/>
            <person name="Gainer-Dewar J."/>
            <person name="Goldberg J."/>
            <person name="Griggs A."/>
            <person name="Gujja S."/>
            <person name="Hansen M."/>
            <person name="Howarth C."/>
            <person name="Imamovic A."/>
            <person name="Ireland A."/>
            <person name="Larimer J."/>
            <person name="McCowan C."/>
            <person name="Murphy C."/>
            <person name="Pearson M."/>
            <person name="Poon T.W."/>
            <person name="Priest M."/>
            <person name="Roberts A."/>
            <person name="Saif S."/>
            <person name="Shea T."/>
            <person name="Sisk P."/>
            <person name="Sykes S."/>
            <person name="Wortman J."/>
            <person name="Nusbaum C."/>
            <person name="Birren B."/>
        </authorList>
    </citation>
    <scope>NUCLEOTIDE SEQUENCE [LARGE SCALE GENOMIC DNA]</scope>
    <source>
        <strain evidence="1 2">P10297</strain>
    </source>
</reference>